<feature type="signal peptide" evidence="2">
    <location>
        <begin position="1"/>
        <end position="24"/>
    </location>
</feature>
<gene>
    <name evidence="3" type="ORF">SAMN06297382_2851</name>
</gene>
<evidence type="ECO:0000256" key="1">
    <source>
        <dbReference type="SAM" id="Coils"/>
    </source>
</evidence>
<dbReference type="EMBL" id="FZQA01000009">
    <property type="protein sequence ID" value="SNT75703.1"/>
    <property type="molecule type" value="Genomic_DNA"/>
</dbReference>
<keyword evidence="2" id="KW-0732">Signal</keyword>
<sequence>MKRKLLAAVAAIALSLGPVQNAHAIFGIGDVVYDPANHAENILTAARTLIQINNQVQQLANEAQMLLNQAQNLTTLPTSVAADLRTSLARVDGLITTARGIAYQVSVIDSEYRRLFPEQYAAAVSTSQIVADAQEAWTLAREGFKHSLEVQAEVVGQVRADTVTLDLLVAESQGAVGNLQAAQAGNQLTALAAKQTMQLQTLLAASARADALERARSLAAHEQARARFVRFMGDGDAYTRR</sequence>
<proteinExistence type="predicted"/>
<dbReference type="RefSeq" id="WP_089413279.1">
    <property type="nucleotide sequence ID" value="NZ_FZQA01000009.1"/>
</dbReference>
<organism evidence="3 4">
    <name type="scientific">Amphiplicatus metriothermophilus</name>
    <dbReference type="NCBI Taxonomy" id="1519374"/>
    <lineage>
        <taxon>Bacteria</taxon>
        <taxon>Pseudomonadati</taxon>
        <taxon>Pseudomonadota</taxon>
        <taxon>Alphaproteobacteria</taxon>
        <taxon>Parvularculales</taxon>
        <taxon>Parvularculaceae</taxon>
        <taxon>Amphiplicatus</taxon>
    </lineage>
</organism>
<reference evidence="3 4" key="1">
    <citation type="submission" date="2017-07" db="EMBL/GenBank/DDBJ databases">
        <authorList>
            <person name="Sun Z.S."/>
            <person name="Albrecht U."/>
            <person name="Echele G."/>
            <person name="Lee C.C."/>
        </authorList>
    </citation>
    <scope>NUCLEOTIDE SEQUENCE [LARGE SCALE GENOMIC DNA]</scope>
    <source>
        <strain evidence="3 4">CGMCC 1.12710</strain>
    </source>
</reference>
<keyword evidence="1" id="KW-0175">Coiled coil</keyword>
<feature type="chain" id="PRO_5013054354" evidence="2">
    <location>
        <begin position="25"/>
        <end position="241"/>
    </location>
</feature>
<dbReference type="AlphaFoldDB" id="A0A239Q0C7"/>
<evidence type="ECO:0000313" key="4">
    <source>
        <dbReference type="Proteomes" id="UP000198346"/>
    </source>
</evidence>
<accession>A0A239Q0C7</accession>
<feature type="coiled-coil region" evidence="1">
    <location>
        <begin position="49"/>
        <end position="76"/>
    </location>
</feature>
<dbReference type="InterPro" id="IPR014147">
    <property type="entry name" value="T4SS_TrbJ"/>
</dbReference>
<dbReference type="NCBIfam" id="NF010448">
    <property type="entry name" value="PRK13874.1"/>
    <property type="match status" value="1"/>
</dbReference>
<evidence type="ECO:0000313" key="3">
    <source>
        <dbReference type="EMBL" id="SNT75703.1"/>
    </source>
</evidence>
<name>A0A239Q0C7_9PROT</name>
<dbReference type="NCBIfam" id="TIGR02780">
    <property type="entry name" value="TrbJ_Ti"/>
    <property type="match status" value="1"/>
</dbReference>
<dbReference type="OrthoDB" id="9807335at2"/>
<protein>
    <submittedName>
        <fullName evidence="3">P-type conjugative transfer protein TrbJ</fullName>
    </submittedName>
</protein>
<keyword evidence="4" id="KW-1185">Reference proteome</keyword>
<evidence type="ECO:0000256" key="2">
    <source>
        <dbReference type="SAM" id="SignalP"/>
    </source>
</evidence>
<dbReference type="Proteomes" id="UP000198346">
    <property type="component" value="Unassembled WGS sequence"/>
</dbReference>